<dbReference type="HAMAP" id="MF_00418">
    <property type="entry name" value="DapA"/>
    <property type="match status" value="1"/>
</dbReference>
<keyword evidence="8 12" id="KW-0457">Lysine biosynthesis</keyword>
<reference evidence="17" key="1">
    <citation type="submission" date="2016-10" db="EMBL/GenBank/DDBJ databases">
        <authorList>
            <person name="Varghese N."/>
            <person name="Submissions S."/>
        </authorList>
    </citation>
    <scope>NUCLEOTIDE SEQUENCE [LARGE SCALE GENOMIC DNA]</scope>
    <source>
        <strain evidence="17">DSM 23095</strain>
    </source>
</reference>
<dbReference type="OrthoDB" id="9782828at2"/>
<evidence type="ECO:0000256" key="14">
    <source>
        <dbReference type="PIRSR" id="PIRSR001365-1"/>
    </source>
</evidence>
<dbReference type="InterPro" id="IPR020625">
    <property type="entry name" value="Schiff_base-form_aldolases_AS"/>
</dbReference>
<dbReference type="EC" id="4.3.3.7" evidence="4 12"/>
<keyword evidence="9 12" id="KW-0456">Lyase</keyword>
<evidence type="ECO:0000256" key="11">
    <source>
        <dbReference type="ARBA" id="ARBA00047836"/>
    </source>
</evidence>
<evidence type="ECO:0000313" key="17">
    <source>
        <dbReference type="Proteomes" id="UP000199060"/>
    </source>
</evidence>
<comment type="subunit">
    <text evidence="12">Homotetramer; dimer of dimers.</text>
</comment>
<dbReference type="SUPFAM" id="SSF51569">
    <property type="entry name" value="Aldolase"/>
    <property type="match status" value="1"/>
</dbReference>
<keyword evidence="7 12" id="KW-0220">Diaminopimelate biosynthesis</keyword>
<evidence type="ECO:0000256" key="1">
    <source>
        <dbReference type="ARBA" id="ARBA00003294"/>
    </source>
</evidence>
<evidence type="ECO:0000256" key="3">
    <source>
        <dbReference type="ARBA" id="ARBA00007592"/>
    </source>
</evidence>
<dbReference type="EMBL" id="FNAC01000003">
    <property type="protein sequence ID" value="SDC67413.1"/>
    <property type="molecule type" value="Genomic_DNA"/>
</dbReference>
<dbReference type="AlphaFoldDB" id="A0A1G6NHP9"/>
<evidence type="ECO:0000256" key="5">
    <source>
        <dbReference type="ARBA" id="ARBA00022490"/>
    </source>
</evidence>
<dbReference type="InterPro" id="IPR013785">
    <property type="entry name" value="Aldolase_TIM"/>
</dbReference>
<name>A0A1G6NHP9_9BACT</name>
<dbReference type="PRINTS" id="PR00146">
    <property type="entry name" value="DHPICSNTHASE"/>
</dbReference>
<feature type="active site" description="Proton donor/acceptor" evidence="12 14">
    <location>
        <position position="135"/>
    </location>
</feature>
<evidence type="ECO:0000256" key="4">
    <source>
        <dbReference type="ARBA" id="ARBA00012086"/>
    </source>
</evidence>
<keyword evidence="10 12" id="KW-0704">Schiff base</keyword>
<dbReference type="Pfam" id="PF00701">
    <property type="entry name" value="DHDPS"/>
    <property type="match status" value="1"/>
</dbReference>
<dbReference type="Gene3D" id="3.20.20.70">
    <property type="entry name" value="Aldolase class I"/>
    <property type="match status" value="1"/>
</dbReference>
<dbReference type="NCBIfam" id="TIGR00674">
    <property type="entry name" value="dapA"/>
    <property type="match status" value="1"/>
</dbReference>
<dbReference type="STRING" id="686796.SAMN04488104_1003144"/>
<dbReference type="PROSITE" id="PS00666">
    <property type="entry name" value="DHDPS_2"/>
    <property type="match status" value="1"/>
</dbReference>
<dbReference type="GO" id="GO:0008840">
    <property type="term" value="F:4-hydroxy-tetrahydrodipicolinate synthase activity"/>
    <property type="evidence" value="ECO:0007669"/>
    <property type="project" value="UniProtKB-UniRule"/>
</dbReference>
<keyword evidence="5 12" id="KW-0963">Cytoplasm</keyword>
<dbReference type="InterPro" id="IPR002220">
    <property type="entry name" value="DapA-like"/>
</dbReference>
<gene>
    <name evidence="12" type="primary">dapA</name>
    <name evidence="16" type="ORF">SAMN04488104_1003144</name>
</gene>
<keyword evidence="17" id="KW-1185">Reference proteome</keyword>
<sequence>MNSFAGTGVALVTPFHDDYSIDFESLNKLIDFTLAGGVDYLVVLGTTGESATLSPGEKKIVLQACIDHNKGRVPLVYGLGGNNTQAVLDEIAQTDFSGVDAILSVSPYYNKPSQSGIIAHYKIIADASPVPVILYNVPGRTMSNMTAEATLALAEHPNIIGMKEASGSLEQCMQIAANKPDDFLLISGDDLLSKAILSIGGVGVISVLANALPSTFRDLCHGTESASLKAAFSLLPINDLMYKEGNPVGIKNLLSHLGICGDQVRLPMLRASIDLNLKIQEIYKTLV</sequence>
<comment type="caution">
    <text evidence="12">Was originally thought to be a dihydrodipicolinate synthase (DHDPS), catalyzing the condensation of (S)-aspartate-beta-semialdehyde [(S)-ASA] and pyruvate to dihydrodipicolinate (DHDP). However, it was shown in E.coli that the product of the enzymatic reaction is not dihydrodipicolinate but in fact (4S)-4-hydroxy-2,3,4,5-tetrahydro-(2S)-dipicolinic acid (HTPA), and that the consecutive dehydration reaction leading to DHDP is not spontaneous but catalyzed by DapB.</text>
</comment>
<protein>
    <recommendedName>
        <fullName evidence="4 12">4-hydroxy-tetrahydrodipicolinate synthase</fullName>
        <shortName evidence="12">HTPA synthase</shortName>
        <ecNumber evidence="4 12">4.3.3.7</ecNumber>
    </recommendedName>
</protein>
<dbReference type="GO" id="GO:0019877">
    <property type="term" value="P:diaminopimelate biosynthetic process"/>
    <property type="evidence" value="ECO:0007669"/>
    <property type="project" value="UniProtKB-UniRule"/>
</dbReference>
<dbReference type="SMART" id="SM01130">
    <property type="entry name" value="DHDPS"/>
    <property type="match status" value="1"/>
</dbReference>
<evidence type="ECO:0000256" key="12">
    <source>
        <dbReference type="HAMAP-Rule" id="MF_00418"/>
    </source>
</evidence>
<comment type="catalytic activity">
    <reaction evidence="11 12">
        <text>L-aspartate 4-semialdehyde + pyruvate = (2S,4S)-4-hydroxy-2,3,4,5-tetrahydrodipicolinate + H2O + H(+)</text>
        <dbReference type="Rhea" id="RHEA:34171"/>
        <dbReference type="ChEBI" id="CHEBI:15361"/>
        <dbReference type="ChEBI" id="CHEBI:15377"/>
        <dbReference type="ChEBI" id="CHEBI:15378"/>
        <dbReference type="ChEBI" id="CHEBI:67139"/>
        <dbReference type="ChEBI" id="CHEBI:537519"/>
        <dbReference type="EC" id="4.3.3.7"/>
    </reaction>
</comment>
<dbReference type="InterPro" id="IPR005263">
    <property type="entry name" value="DapA"/>
</dbReference>
<comment type="similarity">
    <text evidence="3 12 13">Belongs to the DapA family.</text>
</comment>
<feature type="site" description="Part of a proton relay during catalysis" evidence="12">
    <location>
        <position position="109"/>
    </location>
</feature>
<comment type="pathway">
    <text evidence="2 12">Amino-acid biosynthesis; L-lysine biosynthesis via DAP pathway; (S)-tetrahydrodipicolinate from L-aspartate: step 3/4.</text>
</comment>
<feature type="binding site" evidence="12 15">
    <location>
        <position position="205"/>
    </location>
    <ligand>
        <name>pyruvate</name>
        <dbReference type="ChEBI" id="CHEBI:15361"/>
    </ligand>
</feature>
<keyword evidence="6 12" id="KW-0028">Amino-acid biosynthesis</keyword>
<feature type="binding site" evidence="12 15">
    <location>
        <position position="47"/>
    </location>
    <ligand>
        <name>pyruvate</name>
        <dbReference type="ChEBI" id="CHEBI:15361"/>
    </ligand>
</feature>
<proteinExistence type="inferred from homology"/>
<dbReference type="PANTHER" id="PTHR12128:SF66">
    <property type="entry name" value="4-HYDROXY-2-OXOGLUTARATE ALDOLASE, MITOCHONDRIAL"/>
    <property type="match status" value="1"/>
</dbReference>
<dbReference type="CDD" id="cd00950">
    <property type="entry name" value="DHDPS"/>
    <property type="match status" value="1"/>
</dbReference>
<organism evidence="16 17">
    <name type="scientific">Algoriphagus faecimaris</name>
    <dbReference type="NCBI Taxonomy" id="686796"/>
    <lineage>
        <taxon>Bacteria</taxon>
        <taxon>Pseudomonadati</taxon>
        <taxon>Bacteroidota</taxon>
        <taxon>Cytophagia</taxon>
        <taxon>Cytophagales</taxon>
        <taxon>Cyclobacteriaceae</taxon>
        <taxon>Algoriphagus</taxon>
    </lineage>
</organism>
<evidence type="ECO:0000256" key="7">
    <source>
        <dbReference type="ARBA" id="ARBA00022915"/>
    </source>
</evidence>
<evidence type="ECO:0000313" key="16">
    <source>
        <dbReference type="EMBL" id="SDC67413.1"/>
    </source>
</evidence>
<feature type="active site" description="Schiff-base intermediate with substrate" evidence="12 14">
    <location>
        <position position="163"/>
    </location>
</feature>
<evidence type="ECO:0000256" key="10">
    <source>
        <dbReference type="ARBA" id="ARBA00023270"/>
    </source>
</evidence>
<dbReference type="Proteomes" id="UP000199060">
    <property type="component" value="Unassembled WGS sequence"/>
</dbReference>
<evidence type="ECO:0000256" key="15">
    <source>
        <dbReference type="PIRSR" id="PIRSR001365-2"/>
    </source>
</evidence>
<dbReference type="PANTHER" id="PTHR12128">
    <property type="entry name" value="DIHYDRODIPICOLINATE SYNTHASE"/>
    <property type="match status" value="1"/>
</dbReference>
<dbReference type="UniPathway" id="UPA00034">
    <property type="reaction ID" value="UER00017"/>
</dbReference>
<evidence type="ECO:0000256" key="8">
    <source>
        <dbReference type="ARBA" id="ARBA00023154"/>
    </source>
</evidence>
<evidence type="ECO:0000256" key="9">
    <source>
        <dbReference type="ARBA" id="ARBA00023239"/>
    </source>
</evidence>
<dbReference type="PIRSF" id="PIRSF001365">
    <property type="entry name" value="DHDPS"/>
    <property type="match status" value="1"/>
</dbReference>
<evidence type="ECO:0000256" key="2">
    <source>
        <dbReference type="ARBA" id="ARBA00005120"/>
    </source>
</evidence>
<dbReference type="GO" id="GO:0005829">
    <property type="term" value="C:cytosol"/>
    <property type="evidence" value="ECO:0007669"/>
    <property type="project" value="TreeGrafter"/>
</dbReference>
<comment type="function">
    <text evidence="1 12">Catalyzes the condensation of (S)-aspartate-beta-semialdehyde [(S)-ASA] and pyruvate to 4-hydroxy-tetrahydrodipicolinate (HTPA).</text>
</comment>
<accession>A0A1G6NHP9</accession>
<evidence type="ECO:0000256" key="6">
    <source>
        <dbReference type="ARBA" id="ARBA00022605"/>
    </source>
</evidence>
<dbReference type="RefSeq" id="WP_087939187.1">
    <property type="nucleotide sequence ID" value="NZ_FNAC01000003.1"/>
</dbReference>
<comment type="subcellular location">
    <subcellularLocation>
        <location evidence="12">Cytoplasm</location>
    </subcellularLocation>
</comment>
<dbReference type="GO" id="GO:0009089">
    <property type="term" value="P:lysine biosynthetic process via diaminopimelate"/>
    <property type="evidence" value="ECO:0007669"/>
    <property type="project" value="UniProtKB-UniRule"/>
</dbReference>
<feature type="site" description="Part of a proton relay during catalysis" evidence="12">
    <location>
        <position position="46"/>
    </location>
</feature>
<evidence type="ECO:0000256" key="13">
    <source>
        <dbReference type="PIRNR" id="PIRNR001365"/>
    </source>
</evidence>